<comment type="cofactor">
    <cofactor evidence="7 8">
        <name>FMNH2</name>
        <dbReference type="ChEBI" id="CHEBI:57618"/>
    </cofactor>
    <text evidence="7 8">Reduced FMN (FMNH(2)).</text>
</comment>
<dbReference type="GO" id="GO:0010181">
    <property type="term" value="F:FMN binding"/>
    <property type="evidence" value="ECO:0007669"/>
    <property type="project" value="TreeGrafter"/>
</dbReference>
<dbReference type="UniPathway" id="UPA00053">
    <property type="reaction ID" value="UER00090"/>
</dbReference>
<organism evidence="9 10">
    <name type="scientific">Leptonema illini</name>
    <dbReference type="NCBI Taxonomy" id="183"/>
    <lineage>
        <taxon>Bacteria</taxon>
        <taxon>Pseudomonadati</taxon>
        <taxon>Spirochaetota</taxon>
        <taxon>Spirochaetia</taxon>
        <taxon>Leptospirales</taxon>
        <taxon>Leptospiraceae</taxon>
        <taxon>Leptonema</taxon>
    </lineage>
</organism>
<protein>
    <recommendedName>
        <fullName evidence="3 7">Chorismate synthase</fullName>
        <shortName evidence="7">CS</shortName>
        <ecNumber evidence="3 7">4.2.3.5</ecNumber>
    </recommendedName>
    <alternativeName>
        <fullName evidence="7">5-enolpyruvylshikimate-3-phosphate phospholyase</fullName>
    </alternativeName>
</protein>
<comment type="caution">
    <text evidence="7">Lacks conserved residue(s) required for the propagation of feature annotation.</text>
</comment>
<dbReference type="Gene3D" id="3.60.150.10">
    <property type="entry name" value="Chorismate synthase AroC"/>
    <property type="match status" value="1"/>
</dbReference>
<dbReference type="PANTHER" id="PTHR21085:SF0">
    <property type="entry name" value="CHORISMATE SYNTHASE"/>
    <property type="match status" value="1"/>
</dbReference>
<dbReference type="InterPro" id="IPR035904">
    <property type="entry name" value="Chorismate_synth_AroC_sf"/>
</dbReference>
<dbReference type="HAMAP" id="MF_00300">
    <property type="entry name" value="Chorismate_synth"/>
    <property type="match status" value="1"/>
</dbReference>
<accession>A0A833LWE4</accession>
<sequence length="418" mass="45571">MSSSSGRMFSITTFGESHGPGIGVVIDGCPAGIAIDSDFIQRQLTRRRPGQNRLTTPRNEEDRFQILSGVYEGRTLGTPIALFVPSTDVKSGDYYRWADVYRPSHADFTYHAKYGYRTPIGGGRASVRETIGRVAAGALAAQILREEFGTEVIAWVDSIGKTTGRGYEHPPTSIDEVDASIVRSHIPDVSERMIQEIEQARLAGDSVGGTICVIVRNVPPGLGEPVFDKLEAEVAKACLSIPACKGFESGSGFAGTTMRGSEHNDAFFVKGKDAASTEGEDDESDTDAENMERVRPGYVPNPVHGVENVPELYTKTNRSGGIQGGISNGMPLLFRLAFKPTATVRKRQITANESGEPITLRAGGRHDPCVVPRAVPIVESAIHLVLMDMMLRQRSLHPEWWLRYSKNAKNYLSKMSES</sequence>
<dbReference type="InterPro" id="IPR000453">
    <property type="entry name" value="Chorismate_synth"/>
</dbReference>
<evidence type="ECO:0000256" key="1">
    <source>
        <dbReference type="ARBA" id="ARBA00005044"/>
    </source>
</evidence>
<keyword evidence="6 7" id="KW-0456">Lyase</keyword>
<dbReference type="PROSITE" id="PS00787">
    <property type="entry name" value="CHORISMATE_SYNTHASE_1"/>
    <property type="match status" value="1"/>
</dbReference>
<keyword evidence="7" id="KW-0274">FAD</keyword>
<dbReference type="PROSITE" id="PS00789">
    <property type="entry name" value="CHORISMATE_SYNTHASE_3"/>
    <property type="match status" value="1"/>
</dbReference>
<evidence type="ECO:0000256" key="5">
    <source>
        <dbReference type="ARBA" id="ARBA00023141"/>
    </source>
</evidence>
<feature type="binding site" evidence="7">
    <location>
        <begin position="339"/>
        <end position="343"/>
    </location>
    <ligand>
        <name>FMN</name>
        <dbReference type="ChEBI" id="CHEBI:58210"/>
    </ligand>
</feature>
<evidence type="ECO:0000256" key="3">
    <source>
        <dbReference type="ARBA" id="ARBA00013036"/>
    </source>
</evidence>
<comment type="subunit">
    <text evidence="7">Homotetramer.</text>
</comment>
<feature type="binding site" evidence="7">
    <location>
        <position position="365"/>
    </location>
    <ligand>
        <name>FMN</name>
        <dbReference type="ChEBI" id="CHEBI:58210"/>
    </ligand>
</feature>
<dbReference type="GO" id="GO:0004107">
    <property type="term" value="F:chorismate synthase activity"/>
    <property type="evidence" value="ECO:0007669"/>
    <property type="project" value="UniProtKB-UniRule"/>
</dbReference>
<dbReference type="EC" id="4.2.3.5" evidence="3 7"/>
<dbReference type="SUPFAM" id="SSF103263">
    <property type="entry name" value="Chorismate synthase, AroC"/>
    <property type="match status" value="1"/>
</dbReference>
<comment type="function">
    <text evidence="7">Catalyzes the anti-1,4-elimination of the C-3 phosphate and the C-6 proR hydrogen from 5-enolpyruvylshikimate-3-phosphate (EPSP) to yield chorismate, which is the branch point compound that serves as the starting substrate for the three terminal pathways of aromatic amino acid biosynthesis. This reaction introduces a second double bond into the aromatic ring system.</text>
</comment>
<dbReference type="InterPro" id="IPR020541">
    <property type="entry name" value="Chorismate_synthase_CS"/>
</dbReference>
<keyword evidence="7" id="KW-0288">FMN</keyword>
<dbReference type="EMBL" id="WBUI01000018">
    <property type="protein sequence ID" value="KAB2930739.1"/>
    <property type="molecule type" value="Genomic_DNA"/>
</dbReference>
<dbReference type="GO" id="GO:0005829">
    <property type="term" value="C:cytosol"/>
    <property type="evidence" value="ECO:0007669"/>
    <property type="project" value="TreeGrafter"/>
</dbReference>
<dbReference type="Pfam" id="PF01264">
    <property type="entry name" value="Chorismate_synt"/>
    <property type="match status" value="1"/>
</dbReference>
<keyword evidence="4 7" id="KW-0028">Amino-acid biosynthesis</keyword>
<dbReference type="Proteomes" id="UP000460298">
    <property type="component" value="Unassembled WGS sequence"/>
</dbReference>
<dbReference type="GO" id="GO:0009423">
    <property type="term" value="P:chorismate biosynthetic process"/>
    <property type="evidence" value="ECO:0007669"/>
    <property type="project" value="UniProtKB-UniRule"/>
</dbReference>
<comment type="similarity">
    <text evidence="2 7 8">Belongs to the chorismate synthase family.</text>
</comment>
<evidence type="ECO:0000256" key="6">
    <source>
        <dbReference type="ARBA" id="ARBA00023239"/>
    </source>
</evidence>
<dbReference type="NCBIfam" id="NF003793">
    <property type="entry name" value="PRK05382.1"/>
    <property type="match status" value="1"/>
</dbReference>
<dbReference type="GO" id="GO:0009073">
    <property type="term" value="P:aromatic amino acid family biosynthetic process"/>
    <property type="evidence" value="ECO:0007669"/>
    <property type="project" value="UniProtKB-KW"/>
</dbReference>
<reference evidence="9 10" key="1">
    <citation type="submission" date="2019-10" db="EMBL/GenBank/DDBJ databases">
        <title>Extracellular Electron Transfer in a Candidatus Methanoperedens spp. Enrichment Culture.</title>
        <authorList>
            <person name="Berger S."/>
            <person name="Rangel Shaw D."/>
            <person name="Berben T."/>
            <person name="In 'T Zandt M."/>
            <person name="Frank J."/>
            <person name="Reimann J."/>
            <person name="Jetten M.S.M."/>
            <person name="Welte C.U."/>
        </authorList>
    </citation>
    <scope>NUCLEOTIDE SEQUENCE [LARGE SCALE GENOMIC DNA]</scope>
    <source>
        <strain evidence="9">SB12</strain>
    </source>
</reference>
<gene>
    <name evidence="7 9" type="primary">aroC</name>
    <name evidence="9" type="ORF">F9K24_16005</name>
</gene>
<dbReference type="AlphaFoldDB" id="A0A833LWE4"/>
<keyword evidence="7" id="KW-0285">Flavoprotein</keyword>
<dbReference type="PIRSF" id="PIRSF001456">
    <property type="entry name" value="Chorismate_synth"/>
    <property type="match status" value="1"/>
</dbReference>
<keyword evidence="5 7" id="KW-0057">Aromatic amino acid biosynthesis</keyword>
<keyword evidence="7" id="KW-0521">NADP</keyword>
<comment type="catalytic activity">
    <reaction evidence="7 8">
        <text>5-O-(1-carboxyvinyl)-3-phosphoshikimate = chorismate + phosphate</text>
        <dbReference type="Rhea" id="RHEA:21020"/>
        <dbReference type="ChEBI" id="CHEBI:29748"/>
        <dbReference type="ChEBI" id="CHEBI:43474"/>
        <dbReference type="ChEBI" id="CHEBI:57701"/>
        <dbReference type="EC" id="4.2.3.5"/>
    </reaction>
</comment>
<evidence type="ECO:0000256" key="7">
    <source>
        <dbReference type="HAMAP-Rule" id="MF_00300"/>
    </source>
</evidence>
<name>A0A833LWE4_9LEPT</name>
<dbReference type="GO" id="GO:0008652">
    <property type="term" value="P:amino acid biosynthetic process"/>
    <property type="evidence" value="ECO:0007669"/>
    <property type="project" value="UniProtKB-KW"/>
</dbReference>
<evidence type="ECO:0000256" key="8">
    <source>
        <dbReference type="RuleBase" id="RU000605"/>
    </source>
</evidence>
<dbReference type="NCBIfam" id="TIGR00033">
    <property type="entry name" value="aroC"/>
    <property type="match status" value="1"/>
</dbReference>
<dbReference type="CDD" id="cd07304">
    <property type="entry name" value="Chorismate_synthase"/>
    <property type="match status" value="1"/>
</dbReference>
<evidence type="ECO:0000313" key="9">
    <source>
        <dbReference type="EMBL" id="KAB2930739.1"/>
    </source>
</evidence>
<proteinExistence type="inferred from homology"/>
<feature type="binding site" evidence="7">
    <location>
        <position position="47"/>
    </location>
    <ligand>
        <name>NADP(+)</name>
        <dbReference type="ChEBI" id="CHEBI:58349"/>
    </ligand>
</feature>
<feature type="binding site" evidence="7">
    <location>
        <position position="324"/>
    </location>
    <ligand>
        <name>FMN</name>
        <dbReference type="ChEBI" id="CHEBI:58210"/>
    </ligand>
</feature>
<evidence type="ECO:0000256" key="4">
    <source>
        <dbReference type="ARBA" id="ARBA00022605"/>
    </source>
</evidence>
<feature type="binding site" evidence="7">
    <location>
        <begin position="124"/>
        <end position="126"/>
    </location>
    <ligand>
        <name>FMN</name>
        <dbReference type="ChEBI" id="CHEBI:58210"/>
    </ligand>
</feature>
<evidence type="ECO:0000256" key="2">
    <source>
        <dbReference type="ARBA" id="ARBA00008014"/>
    </source>
</evidence>
<evidence type="ECO:0000313" key="10">
    <source>
        <dbReference type="Proteomes" id="UP000460298"/>
    </source>
</evidence>
<comment type="caution">
    <text evidence="9">The sequence shown here is derived from an EMBL/GenBank/DDBJ whole genome shotgun (WGS) entry which is preliminary data.</text>
</comment>
<dbReference type="PANTHER" id="PTHR21085">
    <property type="entry name" value="CHORISMATE SYNTHASE"/>
    <property type="match status" value="1"/>
</dbReference>
<comment type="pathway">
    <text evidence="1 7 8">Metabolic intermediate biosynthesis; chorismate biosynthesis; chorismate from D-erythrose 4-phosphate and phosphoenolpyruvate: step 7/7.</text>
</comment>
<feature type="binding site" evidence="7">
    <location>
        <position position="53"/>
    </location>
    <ligand>
        <name>NADP(+)</name>
        <dbReference type="ChEBI" id="CHEBI:58349"/>
    </ligand>
</feature>